<dbReference type="AlphaFoldDB" id="A0A1M7RXY3"/>
<dbReference type="OrthoDB" id="9146762at2"/>
<feature type="compositionally biased region" description="Basic and acidic residues" evidence="1">
    <location>
        <begin position="517"/>
        <end position="532"/>
    </location>
</feature>
<sequence length="650" mass="71700">MWVFPKSGPFDSNRKSKLDEFFSAQNAATSVVREAIQNSLDAKRDDHDGPVHVRFSLSQHGWDEIEPFASTQDDGLNLNDHANCDDLGRYAEDHEGKLIRCLAIEDYGTKGLTGSIDKDKALSGSNFVGFWWNEGITGKGKGTLGNHGVGKTTLTRVSGMSTFWAITKRHDDNQSFMIGFSNLPFHQLCGCSYLGYGRFGKTADDGKRFLPLDDNGTIDSFSNTFGLDRKDYGLSVLIPAVHSSIGHDAMLEAVLEDYYWPILRGNLTVSIRDVVSGHQTHVSVDTIDGAIIALKDKLKAEKLTLLIERARSVMVMKEGHQNYFPGIQPIVDGVEESDKRATLKASCFTVDNLNLIKSSFEKGEMVGAQFSVELVPLVGQSVTGVFEVFLQAATESSRNGATQFIRNGIIISDQRDNITGSFGSCFVIVEDREMSDYLGLAEGPAHTKWLLGKLNEQKKFKSDWPLRFVMDAARELYRILVGEDEEKEKLENFAADIFSISKPSSDPGKSTTKNKGKKTDKPTPPKPERSAELVRVEREPAKTGFAIVPVKDIDELMKEEGLVFPLTIKLKAAYLSVGGNARSFKDYSSIDFDFAETIEVEASPLGATKICARSGNKLEIEVLASEFEVVVSGFDKHRDLLIKTDLKVGG</sequence>
<feature type="region of interest" description="Disordered" evidence="1">
    <location>
        <begin position="501"/>
        <end position="532"/>
    </location>
</feature>
<organism evidence="2 3">
    <name type="scientific">Erythrobacter sanguineus</name>
    <dbReference type="NCBI Taxonomy" id="198312"/>
    <lineage>
        <taxon>Bacteria</taxon>
        <taxon>Pseudomonadati</taxon>
        <taxon>Pseudomonadota</taxon>
        <taxon>Alphaproteobacteria</taxon>
        <taxon>Sphingomonadales</taxon>
        <taxon>Erythrobacteraceae</taxon>
        <taxon>Erythrobacter/Porphyrobacter group</taxon>
        <taxon>Erythrobacter</taxon>
    </lineage>
</organism>
<dbReference type="EMBL" id="FRDF01000003">
    <property type="protein sequence ID" value="SHN51056.1"/>
    <property type="molecule type" value="Genomic_DNA"/>
</dbReference>
<evidence type="ECO:0000313" key="2">
    <source>
        <dbReference type="EMBL" id="SHN51056.1"/>
    </source>
</evidence>
<dbReference type="Proteomes" id="UP000184391">
    <property type="component" value="Unassembled WGS sequence"/>
</dbReference>
<accession>A0A1M7RXY3</accession>
<proteinExistence type="predicted"/>
<evidence type="ECO:0000313" key="3">
    <source>
        <dbReference type="Proteomes" id="UP000184391"/>
    </source>
</evidence>
<evidence type="ECO:0000256" key="1">
    <source>
        <dbReference type="SAM" id="MobiDB-lite"/>
    </source>
</evidence>
<dbReference type="RefSeq" id="WP_072673174.1">
    <property type="nucleotide sequence ID" value="NZ_FRDF01000003.1"/>
</dbReference>
<protein>
    <submittedName>
        <fullName evidence="2">Uncharacterized protein</fullName>
    </submittedName>
</protein>
<name>A0A1M7RXY3_9SPHN</name>
<gene>
    <name evidence="2" type="ORF">SAMN02745193_00592</name>
</gene>
<dbReference type="STRING" id="198312.SAMN02745193_00592"/>
<reference evidence="3" key="1">
    <citation type="submission" date="2016-12" db="EMBL/GenBank/DDBJ databases">
        <authorList>
            <person name="Varghese N."/>
            <person name="Submissions S."/>
        </authorList>
    </citation>
    <scope>NUCLEOTIDE SEQUENCE [LARGE SCALE GENOMIC DNA]</scope>
    <source>
        <strain evidence="3">DSM 11032</strain>
    </source>
</reference>
<keyword evidence="3" id="KW-1185">Reference proteome</keyword>